<reference evidence="2" key="1">
    <citation type="journal article" date="2023" name="Comput. Struct. Biotechnol. J.">
        <title>Discovery of a novel marine Bacteroidetes with a rich repertoire of carbohydrate-active enzymes.</title>
        <authorList>
            <person name="Chen B."/>
            <person name="Liu G."/>
            <person name="Chen Q."/>
            <person name="Wang H."/>
            <person name="Liu L."/>
            <person name="Tang K."/>
        </authorList>
    </citation>
    <scope>NUCLEOTIDE SEQUENCE</scope>
    <source>
        <strain evidence="2">TK19036</strain>
    </source>
</reference>
<reference evidence="2" key="2">
    <citation type="journal article" date="2024" name="Antonie Van Leeuwenhoek">
        <title>Roseihalotalea indica gen. nov., sp. nov., a halophilic Bacteroidetes from mesopelagic Southwest Indian Ocean with higher carbohydrate metabolic potential.</title>
        <authorList>
            <person name="Chen B."/>
            <person name="Zhang M."/>
            <person name="Lin D."/>
            <person name="Ye J."/>
            <person name="Tang K."/>
        </authorList>
    </citation>
    <scope>NUCLEOTIDE SEQUENCE</scope>
    <source>
        <strain evidence="2">TK19036</strain>
    </source>
</reference>
<feature type="region of interest" description="Disordered" evidence="1">
    <location>
        <begin position="1"/>
        <end position="32"/>
    </location>
</feature>
<gene>
    <name evidence="2" type="ORF">K4G66_16725</name>
</gene>
<name>A0AA49GI07_9BACT</name>
<dbReference type="AlphaFoldDB" id="A0AA49GI07"/>
<sequence length="55" mass="6143">MKEHQEKPEDQKDDQTPEQLNKETLSNLDDEELKKVAGGRQIRDADAGSCILGSC</sequence>
<feature type="compositionally biased region" description="Basic and acidic residues" evidence="1">
    <location>
        <begin position="1"/>
        <end position="15"/>
    </location>
</feature>
<evidence type="ECO:0000256" key="1">
    <source>
        <dbReference type="SAM" id="MobiDB-lite"/>
    </source>
</evidence>
<dbReference type="InterPro" id="IPR058238">
    <property type="entry name" value="Lant_leader_dom"/>
</dbReference>
<accession>A0AA49GI07</accession>
<evidence type="ECO:0000313" key="2">
    <source>
        <dbReference type="EMBL" id="WKN34026.1"/>
    </source>
</evidence>
<dbReference type="EMBL" id="CP120682">
    <property type="protein sequence ID" value="WKN34026.1"/>
    <property type="molecule type" value="Genomic_DNA"/>
</dbReference>
<organism evidence="2">
    <name type="scientific">Roseihalotalea indica</name>
    <dbReference type="NCBI Taxonomy" id="2867963"/>
    <lineage>
        <taxon>Bacteria</taxon>
        <taxon>Pseudomonadati</taxon>
        <taxon>Bacteroidota</taxon>
        <taxon>Cytophagia</taxon>
        <taxon>Cytophagales</taxon>
        <taxon>Catalimonadaceae</taxon>
        <taxon>Roseihalotalea</taxon>
    </lineage>
</organism>
<feature type="compositionally biased region" description="Polar residues" evidence="1">
    <location>
        <begin position="17"/>
        <end position="27"/>
    </location>
</feature>
<dbReference type="NCBIfam" id="NF038153">
    <property type="entry name" value="lant_leader_L1a"/>
    <property type="match status" value="1"/>
</dbReference>
<proteinExistence type="predicted"/>
<protein>
    <submittedName>
        <fullName evidence="2">Class I lanthipeptide</fullName>
    </submittedName>
</protein>